<proteinExistence type="predicted"/>
<protein>
    <submittedName>
        <fullName evidence="1">Uncharacterized protein</fullName>
    </submittedName>
</protein>
<dbReference type="AlphaFoldDB" id="A0A8S9RV40"/>
<evidence type="ECO:0000313" key="1">
    <source>
        <dbReference type="EMBL" id="KAF3584610.1"/>
    </source>
</evidence>
<gene>
    <name evidence="1" type="ORF">F2Q69_00026411</name>
</gene>
<comment type="caution">
    <text evidence="1">The sequence shown here is derived from an EMBL/GenBank/DDBJ whole genome shotgun (WGS) entry which is preliminary data.</text>
</comment>
<reference evidence="1" key="1">
    <citation type="submission" date="2019-12" db="EMBL/GenBank/DDBJ databases">
        <title>Genome sequencing and annotation of Brassica cretica.</title>
        <authorList>
            <person name="Studholme D.J."/>
            <person name="Sarris P."/>
        </authorList>
    </citation>
    <scope>NUCLEOTIDE SEQUENCE</scope>
    <source>
        <strain evidence="1">PFS-109/04</strain>
        <tissue evidence="1">Leaf</tissue>
    </source>
</reference>
<dbReference type="Proteomes" id="UP000712600">
    <property type="component" value="Unassembled WGS sequence"/>
</dbReference>
<sequence length="145" mass="16341">MWAQSGEVFCDTIDAETQEAVGSKRGSLSNNRKPRRYRELASLFAKIAAAEMKRFKRNPRTDLGKALKTNRGGESIGFNTKPLIKPLQVGKRIAKITPSRRTKRSDEFRFLAATVLGIDGAHYHWAGNTSNLTAHEHTKERNRKC</sequence>
<evidence type="ECO:0000313" key="2">
    <source>
        <dbReference type="Proteomes" id="UP000712600"/>
    </source>
</evidence>
<name>A0A8S9RV40_BRACR</name>
<dbReference type="EMBL" id="QGKX02000088">
    <property type="protein sequence ID" value="KAF3584610.1"/>
    <property type="molecule type" value="Genomic_DNA"/>
</dbReference>
<accession>A0A8S9RV40</accession>
<organism evidence="1 2">
    <name type="scientific">Brassica cretica</name>
    <name type="common">Mustard</name>
    <dbReference type="NCBI Taxonomy" id="69181"/>
    <lineage>
        <taxon>Eukaryota</taxon>
        <taxon>Viridiplantae</taxon>
        <taxon>Streptophyta</taxon>
        <taxon>Embryophyta</taxon>
        <taxon>Tracheophyta</taxon>
        <taxon>Spermatophyta</taxon>
        <taxon>Magnoliopsida</taxon>
        <taxon>eudicotyledons</taxon>
        <taxon>Gunneridae</taxon>
        <taxon>Pentapetalae</taxon>
        <taxon>rosids</taxon>
        <taxon>malvids</taxon>
        <taxon>Brassicales</taxon>
        <taxon>Brassicaceae</taxon>
        <taxon>Brassiceae</taxon>
        <taxon>Brassica</taxon>
    </lineage>
</organism>